<dbReference type="Proteomes" id="UP001049176">
    <property type="component" value="Chromosome 5"/>
</dbReference>
<sequence>MTDPKLLKRDDFPYFLSYRTRWSDNDQYSHMNNTIFYHLVDSIVNTYLIESCGQIPQTSPSIGFVVSSWSQFFAPVSFPDLLDIGLRVTKLGNSSVSYEVGLFKSGEDAPSVVGGFTHVFVEREKRKSVSIGERVRAGLKNLLVDASRRDQEPVKL</sequence>
<evidence type="ECO:0000256" key="2">
    <source>
        <dbReference type="ARBA" id="ARBA00022801"/>
    </source>
</evidence>
<dbReference type="PANTHER" id="PTHR31793:SF27">
    <property type="entry name" value="NOVEL THIOESTERASE SUPERFAMILY DOMAIN AND SAPOSIN A-TYPE DOMAIN CONTAINING PROTEIN (0610012H03RIK)"/>
    <property type="match status" value="1"/>
</dbReference>
<dbReference type="InterPro" id="IPR029069">
    <property type="entry name" value="HotDog_dom_sf"/>
</dbReference>
<dbReference type="Pfam" id="PF03061">
    <property type="entry name" value="4HBT"/>
    <property type="match status" value="1"/>
</dbReference>
<evidence type="ECO:0000313" key="4">
    <source>
        <dbReference type="EMBL" id="KAG7091907.1"/>
    </source>
</evidence>
<keyword evidence="2" id="KW-0378">Hydrolase</keyword>
<dbReference type="RefSeq" id="XP_043008377.1">
    <property type="nucleotide sequence ID" value="XM_043153093.1"/>
</dbReference>
<proteinExistence type="inferred from homology"/>
<dbReference type="GeneID" id="66077380"/>
<dbReference type="EMBL" id="CM032185">
    <property type="protein sequence ID" value="KAG7091907.1"/>
    <property type="molecule type" value="Genomic_DNA"/>
</dbReference>
<feature type="domain" description="Thioesterase" evidence="3">
    <location>
        <begin position="29"/>
        <end position="106"/>
    </location>
</feature>
<comment type="caution">
    <text evidence="4">The sequence shown here is derived from an EMBL/GenBank/DDBJ whole genome shotgun (WGS) entry which is preliminary data.</text>
</comment>
<dbReference type="OrthoDB" id="2420454at2759"/>
<evidence type="ECO:0000256" key="1">
    <source>
        <dbReference type="ARBA" id="ARBA00005953"/>
    </source>
</evidence>
<dbReference type="Gene3D" id="3.10.129.10">
    <property type="entry name" value="Hotdog Thioesterase"/>
    <property type="match status" value="1"/>
</dbReference>
<dbReference type="KEGG" id="more:E1B28_008304"/>
<dbReference type="AlphaFoldDB" id="A0A9P7URM1"/>
<dbReference type="InterPro" id="IPR006683">
    <property type="entry name" value="Thioestr_dom"/>
</dbReference>
<name>A0A9P7URM1_9AGAR</name>
<protein>
    <recommendedName>
        <fullName evidence="3">Thioesterase domain-containing protein</fullName>
    </recommendedName>
</protein>
<evidence type="ECO:0000313" key="5">
    <source>
        <dbReference type="Proteomes" id="UP001049176"/>
    </source>
</evidence>
<dbReference type="SUPFAM" id="SSF54637">
    <property type="entry name" value="Thioesterase/thiol ester dehydrase-isomerase"/>
    <property type="match status" value="1"/>
</dbReference>
<reference evidence="4" key="1">
    <citation type="journal article" date="2021" name="Genome Biol. Evol.">
        <title>The assembled and annotated genome of the fairy-ring fungus Marasmius oreades.</title>
        <authorList>
            <person name="Hiltunen M."/>
            <person name="Ament-Velasquez S.L."/>
            <person name="Johannesson H."/>
        </authorList>
    </citation>
    <scope>NUCLEOTIDE SEQUENCE</scope>
    <source>
        <strain evidence="4">03SP1</strain>
    </source>
</reference>
<evidence type="ECO:0000259" key="3">
    <source>
        <dbReference type="Pfam" id="PF03061"/>
    </source>
</evidence>
<dbReference type="GO" id="GO:0047617">
    <property type="term" value="F:fatty acyl-CoA hydrolase activity"/>
    <property type="evidence" value="ECO:0007669"/>
    <property type="project" value="TreeGrafter"/>
</dbReference>
<organism evidence="4 5">
    <name type="scientific">Marasmius oreades</name>
    <name type="common">fairy-ring Marasmius</name>
    <dbReference type="NCBI Taxonomy" id="181124"/>
    <lineage>
        <taxon>Eukaryota</taxon>
        <taxon>Fungi</taxon>
        <taxon>Dikarya</taxon>
        <taxon>Basidiomycota</taxon>
        <taxon>Agaricomycotina</taxon>
        <taxon>Agaricomycetes</taxon>
        <taxon>Agaricomycetidae</taxon>
        <taxon>Agaricales</taxon>
        <taxon>Marasmiineae</taxon>
        <taxon>Marasmiaceae</taxon>
        <taxon>Marasmius</taxon>
    </lineage>
</organism>
<dbReference type="PANTHER" id="PTHR31793">
    <property type="entry name" value="4-HYDROXYBENZOYL-COA THIOESTERASE FAMILY MEMBER"/>
    <property type="match status" value="1"/>
</dbReference>
<dbReference type="InterPro" id="IPR050563">
    <property type="entry name" value="4-hydroxybenzoyl-CoA_TE"/>
</dbReference>
<comment type="similarity">
    <text evidence="1">Belongs to the 4-hydroxybenzoyl-CoA thioesterase family.</text>
</comment>
<dbReference type="CDD" id="cd00586">
    <property type="entry name" value="4HBT"/>
    <property type="match status" value="1"/>
</dbReference>
<accession>A0A9P7URM1</accession>
<keyword evidence="5" id="KW-1185">Reference proteome</keyword>
<gene>
    <name evidence="4" type="ORF">E1B28_008304</name>
</gene>